<dbReference type="AlphaFoldDB" id="A0AA39Z7Z1"/>
<evidence type="ECO:0000313" key="3">
    <source>
        <dbReference type="Proteomes" id="UP001174997"/>
    </source>
</evidence>
<evidence type="ECO:0000256" key="1">
    <source>
        <dbReference type="SAM" id="Phobius"/>
    </source>
</evidence>
<name>A0AA39Z7Z1_9PEZI</name>
<sequence length="342" mass="38861">MISEQQPACRLSLTLSFTSSFSFVTPFNRTLLILGERWLGGRPRKVLQWRLYTGGSGSRRMRVRVAVVVLCRYNWLEGNVEHLYNTGHDLNRDTMQLEMQSGFGRRGHGLKTYGAFDEVTSQVGCPFYDISESLTLPERVCLAYDDPSLPRRPTYAELNQRHHLRARTLQLLTRLAEEKGREGMADGGCLGHHGTRGMDEDIRPNTHLLYFTAGLDGRMGHGDELGRGLLFLFLVGGFAFLLSFHPTICLWRGKQENEPLVLSIIPPTSLTEEEPLFPYLSRLSFLVSAGGLIFSLHTTSQRLSSRRQETHTYTTHHHNHDVSQFSFLAFSTLLPQKLRNLQ</sequence>
<comment type="caution">
    <text evidence="2">The sequence shown here is derived from an EMBL/GenBank/DDBJ whole genome shotgun (WGS) entry which is preliminary data.</text>
</comment>
<accession>A0AA39Z7Z1</accession>
<gene>
    <name evidence="2" type="ORF">QBC41DRAFT_158366</name>
</gene>
<proteinExistence type="predicted"/>
<dbReference type="Proteomes" id="UP001174997">
    <property type="component" value="Unassembled WGS sequence"/>
</dbReference>
<dbReference type="EMBL" id="JAULSY010000099">
    <property type="protein sequence ID" value="KAK0665888.1"/>
    <property type="molecule type" value="Genomic_DNA"/>
</dbReference>
<keyword evidence="1" id="KW-1133">Transmembrane helix</keyword>
<organism evidence="2 3">
    <name type="scientific">Cercophora samala</name>
    <dbReference type="NCBI Taxonomy" id="330535"/>
    <lineage>
        <taxon>Eukaryota</taxon>
        <taxon>Fungi</taxon>
        <taxon>Dikarya</taxon>
        <taxon>Ascomycota</taxon>
        <taxon>Pezizomycotina</taxon>
        <taxon>Sordariomycetes</taxon>
        <taxon>Sordariomycetidae</taxon>
        <taxon>Sordariales</taxon>
        <taxon>Lasiosphaeriaceae</taxon>
        <taxon>Cercophora</taxon>
    </lineage>
</organism>
<keyword evidence="1" id="KW-0812">Transmembrane</keyword>
<protein>
    <submittedName>
        <fullName evidence="2">Uncharacterized protein</fullName>
    </submittedName>
</protein>
<reference evidence="2" key="1">
    <citation type="submission" date="2023-06" db="EMBL/GenBank/DDBJ databases">
        <title>Genome-scale phylogeny and comparative genomics of the fungal order Sordariales.</title>
        <authorList>
            <consortium name="Lawrence Berkeley National Laboratory"/>
            <person name="Hensen N."/>
            <person name="Bonometti L."/>
            <person name="Westerberg I."/>
            <person name="Brannstrom I.O."/>
            <person name="Guillou S."/>
            <person name="Cros-Aarteil S."/>
            <person name="Calhoun S."/>
            <person name="Haridas S."/>
            <person name="Kuo A."/>
            <person name="Mondo S."/>
            <person name="Pangilinan J."/>
            <person name="Riley R."/>
            <person name="Labutti K."/>
            <person name="Andreopoulos B."/>
            <person name="Lipzen A."/>
            <person name="Chen C."/>
            <person name="Yanf M."/>
            <person name="Daum C."/>
            <person name="Ng V."/>
            <person name="Clum A."/>
            <person name="Steindorff A."/>
            <person name="Ohm R."/>
            <person name="Martin F."/>
            <person name="Silar P."/>
            <person name="Natvig D."/>
            <person name="Lalanne C."/>
            <person name="Gautier V."/>
            <person name="Ament-Velasquez S.L."/>
            <person name="Kruys A."/>
            <person name="Hutchinson M.I."/>
            <person name="Powell A.J."/>
            <person name="Barry K."/>
            <person name="Miller A.N."/>
            <person name="Grigoriev I.V."/>
            <person name="Debuchy R."/>
            <person name="Gladieux P."/>
            <person name="Thoren M.H."/>
            <person name="Johannesson H."/>
        </authorList>
    </citation>
    <scope>NUCLEOTIDE SEQUENCE</scope>
    <source>
        <strain evidence="2">CBS 307.81</strain>
    </source>
</reference>
<keyword evidence="3" id="KW-1185">Reference proteome</keyword>
<keyword evidence="1" id="KW-0472">Membrane</keyword>
<feature type="transmembrane region" description="Helical" evidence="1">
    <location>
        <begin position="228"/>
        <end position="248"/>
    </location>
</feature>
<evidence type="ECO:0000313" key="2">
    <source>
        <dbReference type="EMBL" id="KAK0665888.1"/>
    </source>
</evidence>